<name>E3CUR8_9BACT</name>
<sequence length="91" mass="10768">MLFLVVSSPTPDLNEEVRRRRREFRDWIRELQEKGKVLHYYPRIARGSVVVFDVVSNEELHALLSQWLEFVEVRFDLYPLVAPGEAERPGD</sequence>
<dbReference type="Pfam" id="PF11746">
    <property type="entry name" value="DUF3303"/>
    <property type="match status" value="1"/>
</dbReference>
<protein>
    <recommendedName>
        <fullName evidence="3">Muconolactone isomerase domain-containing protein</fullName>
    </recommendedName>
</protein>
<dbReference type="AlphaFoldDB" id="E3CUR8"/>
<dbReference type="SUPFAM" id="SSF54909">
    <property type="entry name" value="Dimeric alpha+beta barrel"/>
    <property type="match status" value="1"/>
</dbReference>
<evidence type="ECO:0008006" key="3">
    <source>
        <dbReference type="Google" id="ProtNLM"/>
    </source>
</evidence>
<accession>E3CUR8</accession>
<evidence type="ECO:0000313" key="1">
    <source>
        <dbReference type="EMBL" id="EFQ23148.1"/>
    </source>
</evidence>
<evidence type="ECO:0000313" key="2">
    <source>
        <dbReference type="Proteomes" id="UP000005096"/>
    </source>
</evidence>
<organism evidence="1 2">
    <name type="scientific">Aminomonas paucivorans DSM 12260</name>
    <dbReference type="NCBI Taxonomy" id="584708"/>
    <lineage>
        <taxon>Bacteria</taxon>
        <taxon>Thermotogati</taxon>
        <taxon>Synergistota</taxon>
        <taxon>Synergistia</taxon>
        <taxon>Synergistales</taxon>
        <taxon>Synergistaceae</taxon>
        <taxon>Aminomonas</taxon>
    </lineage>
</organism>
<gene>
    <name evidence="1" type="ORF">Apau_0720</name>
</gene>
<dbReference type="Gene3D" id="3.30.70.1060">
    <property type="entry name" value="Dimeric alpha+beta barrel"/>
    <property type="match status" value="1"/>
</dbReference>
<dbReference type="HOGENOM" id="CLU_2420521_0_0_0"/>
<dbReference type="InterPro" id="IPR021734">
    <property type="entry name" value="DUF3303"/>
</dbReference>
<dbReference type="PaxDb" id="584708-Apau_0720"/>
<dbReference type="EMBL" id="CM001022">
    <property type="protein sequence ID" value="EFQ23148.1"/>
    <property type="molecule type" value="Genomic_DNA"/>
</dbReference>
<dbReference type="InterPro" id="IPR011008">
    <property type="entry name" value="Dimeric_a/b-barrel"/>
</dbReference>
<reference evidence="1 2" key="1">
    <citation type="journal article" date="2010" name="Stand. Genomic Sci.">
        <title>Non-contiguous finished genome sequence of Aminomonas paucivorans type strain (GLU-3).</title>
        <authorList>
            <person name="Pitluck S."/>
            <person name="Yasawong M."/>
            <person name="Held B."/>
            <person name="Lapidus A."/>
            <person name="Nolan M."/>
            <person name="Copeland A."/>
            <person name="Lucas S."/>
            <person name="Del Rio T.G."/>
            <person name="Tice H."/>
            <person name="Cheng J.F."/>
            <person name="Chertkov O."/>
            <person name="Goodwin L."/>
            <person name="Tapia R."/>
            <person name="Han C."/>
            <person name="Liolios K."/>
            <person name="Ivanova N."/>
            <person name="Mavromatis K."/>
            <person name="Ovchinnikova G."/>
            <person name="Pati A."/>
            <person name="Chen A."/>
            <person name="Palaniappan K."/>
            <person name="Land M."/>
            <person name="Hauser L."/>
            <person name="Chang Y.J."/>
            <person name="Jeffries C.D."/>
            <person name="Pukall R."/>
            <person name="Spring S."/>
            <person name="Rohde M."/>
            <person name="Sikorski J."/>
            <person name="Goker M."/>
            <person name="Woyke T."/>
            <person name="Bristow J."/>
            <person name="Eisen J.A."/>
            <person name="Markowitz V."/>
            <person name="Hugenholtz P."/>
            <person name="Kyrpides N.C."/>
            <person name="Klenk H.P."/>
        </authorList>
    </citation>
    <scope>NUCLEOTIDE SEQUENCE [LARGE SCALE GENOMIC DNA]</scope>
    <source>
        <strain evidence="1 2">DSM 12260</strain>
    </source>
</reference>
<dbReference type="RefSeq" id="WP_006300312.1">
    <property type="nucleotide sequence ID" value="NZ_CM001022.1"/>
</dbReference>
<dbReference type="eggNOG" id="ENOG5033MF2">
    <property type="taxonomic scope" value="Bacteria"/>
</dbReference>
<dbReference type="Proteomes" id="UP000005096">
    <property type="component" value="Chromosome"/>
</dbReference>
<proteinExistence type="predicted"/>
<keyword evidence="2" id="KW-1185">Reference proteome</keyword>